<dbReference type="AlphaFoldDB" id="A0A2J5HQ44"/>
<feature type="region of interest" description="Disordered" evidence="1">
    <location>
        <begin position="1"/>
        <end position="74"/>
    </location>
</feature>
<organism evidence="2 3">
    <name type="scientific">Aspergillus taichungensis</name>
    <dbReference type="NCBI Taxonomy" id="482145"/>
    <lineage>
        <taxon>Eukaryota</taxon>
        <taxon>Fungi</taxon>
        <taxon>Dikarya</taxon>
        <taxon>Ascomycota</taxon>
        <taxon>Pezizomycotina</taxon>
        <taxon>Eurotiomycetes</taxon>
        <taxon>Eurotiomycetidae</taxon>
        <taxon>Eurotiales</taxon>
        <taxon>Aspergillaceae</taxon>
        <taxon>Aspergillus</taxon>
        <taxon>Aspergillus subgen. Circumdati</taxon>
    </lineage>
</organism>
<feature type="compositionally biased region" description="Polar residues" evidence="1">
    <location>
        <begin position="23"/>
        <end position="38"/>
    </location>
</feature>
<dbReference type="EMBL" id="KZ559562">
    <property type="protein sequence ID" value="PLN79291.1"/>
    <property type="molecule type" value="Genomic_DNA"/>
</dbReference>
<sequence length="95" mass="10292">MSSFSNINTTNNNVTSNPTSCSASDTSSLFSFKGTNSALKPKSSKKHWFSRSSSSSVSSKSKGDSSLPALRSTEKTALHNEAIATYMSYRYLYTT</sequence>
<evidence type="ECO:0000313" key="2">
    <source>
        <dbReference type="EMBL" id="PLN79291.1"/>
    </source>
</evidence>
<dbReference type="Proteomes" id="UP000235023">
    <property type="component" value="Unassembled WGS sequence"/>
</dbReference>
<feature type="compositionally biased region" description="Low complexity" evidence="1">
    <location>
        <begin position="1"/>
        <end position="22"/>
    </location>
</feature>
<reference evidence="3" key="1">
    <citation type="submission" date="2017-12" db="EMBL/GenBank/DDBJ databases">
        <authorList>
            <consortium name="DOE Joint Genome Institute"/>
            <person name="Mondo S.J."/>
            <person name="Kjaerbolling I."/>
            <person name="Vesth T.C."/>
            <person name="Frisvad J.C."/>
            <person name="Nybo J.L."/>
            <person name="Theobald S."/>
            <person name="Kuo A."/>
            <person name="Bowyer P."/>
            <person name="Matsuda Y."/>
            <person name="Lyhne E.K."/>
            <person name="Kogle M.E."/>
            <person name="Clum A."/>
            <person name="Lipzen A."/>
            <person name="Salamov A."/>
            <person name="Ngan C.Y."/>
            <person name="Daum C."/>
            <person name="Chiniquy J."/>
            <person name="Barry K."/>
            <person name="LaButti K."/>
            <person name="Haridas S."/>
            <person name="Simmons B.A."/>
            <person name="Magnuson J.K."/>
            <person name="Mortensen U.H."/>
            <person name="Larsen T.O."/>
            <person name="Grigoriev I.V."/>
            <person name="Baker S.E."/>
            <person name="Andersen M.R."/>
            <person name="Nordberg H.P."/>
            <person name="Cantor M.N."/>
            <person name="Hua S.X."/>
        </authorList>
    </citation>
    <scope>NUCLEOTIDE SEQUENCE [LARGE SCALE GENOMIC DNA]</scope>
    <source>
        <strain evidence="3">IBT 19404</strain>
    </source>
</reference>
<protein>
    <submittedName>
        <fullName evidence="2">Uncharacterized protein</fullName>
    </submittedName>
</protein>
<keyword evidence="3" id="KW-1185">Reference proteome</keyword>
<accession>A0A2J5HQ44</accession>
<evidence type="ECO:0000256" key="1">
    <source>
        <dbReference type="SAM" id="MobiDB-lite"/>
    </source>
</evidence>
<proteinExistence type="predicted"/>
<name>A0A2J5HQ44_9EURO</name>
<feature type="compositionally biased region" description="Low complexity" evidence="1">
    <location>
        <begin position="50"/>
        <end position="66"/>
    </location>
</feature>
<gene>
    <name evidence="2" type="ORF">BDW42DRAFT_195263</name>
</gene>
<evidence type="ECO:0000313" key="3">
    <source>
        <dbReference type="Proteomes" id="UP000235023"/>
    </source>
</evidence>